<dbReference type="EMBL" id="BMPP01000003">
    <property type="protein sequence ID" value="GGK17415.1"/>
    <property type="molecule type" value="Genomic_DNA"/>
</dbReference>
<organism evidence="1 2">
    <name type="scientific">Deinococcus malanensis</name>
    <dbReference type="NCBI Taxonomy" id="1706855"/>
    <lineage>
        <taxon>Bacteria</taxon>
        <taxon>Thermotogati</taxon>
        <taxon>Deinococcota</taxon>
        <taxon>Deinococci</taxon>
        <taxon>Deinococcales</taxon>
        <taxon>Deinococcaceae</taxon>
        <taxon>Deinococcus</taxon>
    </lineage>
</organism>
<keyword evidence="2" id="KW-1185">Reference proteome</keyword>
<gene>
    <name evidence="1" type="ORF">GCM10008955_08660</name>
</gene>
<accession>A0ABQ2EMK8</accession>
<reference evidence="2" key="1">
    <citation type="journal article" date="2019" name="Int. J. Syst. Evol. Microbiol.">
        <title>The Global Catalogue of Microorganisms (GCM) 10K type strain sequencing project: providing services to taxonomists for standard genome sequencing and annotation.</title>
        <authorList>
            <consortium name="The Broad Institute Genomics Platform"/>
            <consortium name="The Broad Institute Genome Sequencing Center for Infectious Disease"/>
            <person name="Wu L."/>
            <person name="Ma J."/>
        </authorList>
    </citation>
    <scope>NUCLEOTIDE SEQUENCE [LARGE SCALE GENOMIC DNA]</scope>
    <source>
        <strain evidence="2">JCM 30331</strain>
    </source>
</reference>
<protein>
    <recommendedName>
        <fullName evidence="3">DDE Tnp4 domain-containing protein</fullName>
    </recommendedName>
</protein>
<sequence>MIAMVPLTFAAATISVGRPANLHDTTVAYELNLCWPDFGGPQVIGDKGYCALGFIYPPKKNTRYDTGGGKTATRNYANALKPCSLN</sequence>
<proteinExistence type="predicted"/>
<comment type="caution">
    <text evidence="1">The sequence shown here is derived from an EMBL/GenBank/DDBJ whole genome shotgun (WGS) entry which is preliminary data.</text>
</comment>
<evidence type="ECO:0000313" key="2">
    <source>
        <dbReference type="Proteomes" id="UP000647587"/>
    </source>
</evidence>
<evidence type="ECO:0000313" key="1">
    <source>
        <dbReference type="EMBL" id="GGK17415.1"/>
    </source>
</evidence>
<dbReference type="Proteomes" id="UP000647587">
    <property type="component" value="Unassembled WGS sequence"/>
</dbReference>
<name>A0ABQ2EMK8_9DEIO</name>
<evidence type="ECO:0008006" key="3">
    <source>
        <dbReference type="Google" id="ProtNLM"/>
    </source>
</evidence>